<reference evidence="2 3" key="1">
    <citation type="submission" date="2019-08" db="EMBL/GenBank/DDBJ databases">
        <authorList>
            <person name="Dhanesh K."/>
            <person name="Kumar G."/>
            <person name="Sasikala C."/>
            <person name="Venkata Ramana C."/>
        </authorList>
    </citation>
    <scope>NUCLEOTIDE SEQUENCE [LARGE SCALE GENOMIC DNA]</scope>
    <source>
        <strain evidence="2 3">JC645</strain>
    </source>
</reference>
<accession>A0A5M6D1L1</accession>
<dbReference type="PANTHER" id="PTHR47908:SF2">
    <property type="entry name" value="TETRATRICOPEPTIDE REPEAT (TPR)-LIKE SUPERFAMILY PROTEIN"/>
    <property type="match status" value="1"/>
</dbReference>
<dbReference type="Gene3D" id="1.25.40.10">
    <property type="entry name" value="Tetratricopeptide repeat domain"/>
    <property type="match status" value="1"/>
</dbReference>
<keyword evidence="3" id="KW-1185">Reference proteome</keyword>
<evidence type="ECO:0000256" key="1">
    <source>
        <dbReference type="SAM" id="SignalP"/>
    </source>
</evidence>
<protein>
    <submittedName>
        <fullName evidence="2">Tetratricopeptide repeat protein</fullName>
    </submittedName>
</protein>
<dbReference type="PANTHER" id="PTHR47908">
    <property type="match status" value="1"/>
</dbReference>
<feature type="signal peptide" evidence="1">
    <location>
        <begin position="1"/>
        <end position="19"/>
    </location>
</feature>
<dbReference type="AlphaFoldDB" id="A0A5M6D1L1"/>
<dbReference type="Proteomes" id="UP000324479">
    <property type="component" value="Unassembled WGS sequence"/>
</dbReference>
<comment type="caution">
    <text evidence="2">The sequence shown here is derived from an EMBL/GenBank/DDBJ whole genome shotgun (WGS) entry which is preliminary data.</text>
</comment>
<dbReference type="RefSeq" id="WP_150078666.1">
    <property type="nucleotide sequence ID" value="NZ_VWOX01000014.1"/>
</dbReference>
<proteinExistence type="predicted"/>
<evidence type="ECO:0000313" key="3">
    <source>
        <dbReference type="Proteomes" id="UP000324479"/>
    </source>
</evidence>
<keyword evidence="1" id="KW-0732">Signal</keyword>
<organism evidence="2 3">
    <name type="scientific">Roseiconus nitratireducens</name>
    <dbReference type="NCBI Taxonomy" id="2605748"/>
    <lineage>
        <taxon>Bacteria</taxon>
        <taxon>Pseudomonadati</taxon>
        <taxon>Planctomycetota</taxon>
        <taxon>Planctomycetia</taxon>
        <taxon>Pirellulales</taxon>
        <taxon>Pirellulaceae</taxon>
        <taxon>Roseiconus</taxon>
    </lineage>
</organism>
<dbReference type="EMBL" id="VWOX01000014">
    <property type="protein sequence ID" value="KAA5540192.1"/>
    <property type="molecule type" value="Genomic_DNA"/>
</dbReference>
<dbReference type="Pfam" id="PF13432">
    <property type="entry name" value="TPR_16"/>
    <property type="match status" value="1"/>
</dbReference>
<sequence length="256" mass="28384">MKSIPRLMCVLLAIAWLGAQDIAAQSADSDATTDASPPAPIELLKSATAELRRGHRTEALQLARQLADQPVPRNLRSATADLLLRAGDPDRAVKLFDQFLDDSPNDKPYLWQRGISLYFAGKYAEGAEQFEVHRKVNPNDVENAAWHYLCVAKKESPEKAQQLLLPAPGDLREPMDEVLEMLRTGDPDGVSRRMDAIAASDAAHRSARFYGHLYLGLFADAQGRKAEARKQMESAVRFADRGYMGDVARVYADHLQ</sequence>
<name>A0A5M6D1L1_9BACT</name>
<dbReference type="SUPFAM" id="SSF48452">
    <property type="entry name" value="TPR-like"/>
    <property type="match status" value="1"/>
</dbReference>
<feature type="chain" id="PRO_5024377683" evidence="1">
    <location>
        <begin position="20"/>
        <end position="256"/>
    </location>
</feature>
<evidence type="ECO:0000313" key="2">
    <source>
        <dbReference type="EMBL" id="KAA5540192.1"/>
    </source>
</evidence>
<dbReference type="InterPro" id="IPR011990">
    <property type="entry name" value="TPR-like_helical_dom_sf"/>
</dbReference>
<gene>
    <name evidence="2" type="ORF">FYK55_21370</name>
</gene>